<dbReference type="SMART" id="SM00345">
    <property type="entry name" value="HTH_GNTR"/>
    <property type="match status" value="1"/>
</dbReference>
<evidence type="ECO:0000256" key="3">
    <source>
        <dbReference type="ARBA" id="ARBA00023163"/>
    </source>
</evidence>
<organism evidence="6 7">
    <name type="scientific">Faecalimonas umbilicata</name>
    <dbReference type="NCBI Taxonomy" id="1912855"/>
    <lineage>
        <taxon>Bacteria</taxon>
        <taxon>Bacillati</taxon>
        <taxon>Bacillota</taxon>
        <taxon>Clostridia</taxon>
        <taxon>Lachnospirales</taxon>
        <taxon>Lachnospiraceae</taxon>
        <taxon>Faecalimonas</taxon>
    </lineage>
</organism>
<evidence type="ECO:0000256" key="2">
    <source>
        <dbReference type="ARBA" id="ARBA00023125"/>
    </source>
</evidence>
<dbReference type="InterPro" id="IPR000524">
    <property type="entry name" value="Tscrpt_reg_HTH_GntR"/>
</dbReference>
<dbReference type="PROSITE" id="PS50949">
    <property type="entry name" value="HTH_GNTR"/>
    <property type="match status" value="1"/>
</dbReference>
<dbReference type="AlphaFoldDB" id="A0A4R3J9Q2"/>
<dbReference type="PANTHER" id="PTHR44846">
    <property type="entry name" value="MANNOSYL-D-GLYCERATE TRANSPORT/METABOLISM SYSTEM REPRESSOR MNGR-RELATED"/>
    <property type="match status" value="1"/>
</dbReference>
<keyword evidence="1" id="KW-0805">Transcription regulation</keyword>
<dbReference type="CDD" id="cd07377">
    <property type="entry name" value="WHTH_GntR"/>
    <property type="match status" value="1"/>
</dbReference>
<dbReference type="GO" id="GO:0045892">
    <property type="term" value="P:negative regulation of DNA-templated transcription"/>
    <property type="evidence" value="ECO:0007669"/>
    <property type="project" value="TreeGrafter"/>
</dbReference>
<evidence type="ECO:0000313" key="6">
    <source>
        <dbReference type="EMBL" id="TCS62234.1"/>
    </source>
</evidence>
<evidence type="ECO:0000256" key="1">
    <source>
        <dbReference type="ARBA" id="ARBA00023015"/>
    </source>
</evidence>
<dbReference type="GeneID" id="97507329"/>
<feature type="non-terminal residue" evidence="6">
    <location>
        <position position="244"/>
    </location>
</feature>
<dbReference type="Gene3D" id="1.10.10.10">
    <property type="entry name" value="Winged helix-like DNA-binding domain superfamily/Winged helix DNA-binding domain"/>
    <property type="match status" value="1"/>
</dbReference>
<dbReference type="InterPro" id="IPR036388">
    <property type="entry name" value="WH-like_DNA-bd_sf"/>
</dbReference>
<keyword evidence="8" id="KW-1185">Reference proteome</keyword>
<keyword evidence="2" id="KW-0238">DNA-binding</keyword>
<evidence type="ECO:0000259" key="4">
    <source>
        <dbReference type="PROSITE" id="PS50949"/>
    </source>
</evidence>
<dbReference type="GO" id="GO:0003700">
    <property type="term" value="F:DNA-binding transcription factor activity"/>
    <property type="evidence" value="ECO:0007669"/>
    <property type="project" value="InterPro"/>
</dbReference>
<gene>
    <name evidence="6" type="ORF">EDD74_1331</name>
    <name evidence="5" type="ORF">FAEUMB_30090</name>
</gene>
<dbReference type="InterPro" id="IPR036390">
    <property type="entry name" value="WH_DNA-bd_sf"/>
</dbReference>
<feature type="domain" description="HTH gntR-type" evidence="4">
    <location>
        <begin position="13"/>
        <end position="81"/>
    </location>
</feature>
<dbReference type="EMBL" id="SLZV01000033">
    <property type="protein sequence ID" value="TCS62234.1"/>
    <property type="molecule type" value="Genomic_DNA"/>
</dbReference>
<accession>A0A4R3J9Q2</accession>
<dbReference type="InterPro" id="IPR050679">
    <property type="entry name" value="Bact_HTH_transcr_reg"/>
</dbReference>
<proteinExistence type="predicted"/>
<dbReference type="PANTHER" id="PTHR44846:SF1">
    <property type="entry name" value="MANNOSYL-D-GLYCERATE TRANSPORT_METABOLISM SYSTEM REPRESSOR MNGR-RELATED"/>
    <property type="match status" value="1"/>
</dbReference>
<evidence type="ECO:0000313" key="8">
    <source>
        <dbReference type="Proteomes" id="UP000702954"/>
    </source>
</evidence>
<comment type="caution">
    <text evidence="6">The sequence shown here is derived from an EMBL/GenBank/DDBJ whole genome shotgun (WGS) entry which is preliminary data.</text>
</comment>
<dbReference type="GO" id="GO:0003677">
    <property type="term" value="F:DNA binding"/>
    <property type="evidence" value="ECO:0007669"/>
    <property type="project" value="UniProtKB-KW"/>
</dbReference>
<dbReference type="SUPFAM" id="SSF46785">
    <property type="entry name" value="Winged helix' DNA-binding domain"/>
    <property type="match status" value="1"/>
</dbReference>
<evidence type="ECO:0000313" key="7">
    <source>
        <dbReference type="Proteomes" id="UP000294613"/>
    </source>
</evidence>
<dbReference type="RefSeq" id="WP_008975201.1">
    <property type="nucleotide sequence ID" value="NZ_AP031411.1"/>
</dbReference>
<dbReference type="PRINTS" id="PR00035">
    <property type="entry name" value="HTHGNTR"/>
</dbReference>
<sequence>MELQGKKEVTHKKLAHVQVYEALYKMVEDGTFPVGSRLPAEPKLAKMLGVSRMTLRQALDLLHDDGKLRKVRGAGNFVADGNKIVSSSLEKLTHPMAGCMGEEFDRTTFELKIEPSNDYEKELLNLDTPVIVAIHIWYWKGTELTGYTFGVMSPHTVTKYQLDLNKKEEVVRFAQTEIYEKAERSQLRIHPNSAGTSILTEYMKEGEQMTMVQEKIYDEELQPILCNKHYMLTDKAVFEINTHK</sequence>
<dbReference type="EMBL" id="BHEO01000008">
    <property type="protein sequence ID" value="GBU06468.1"/>
    <property type="molecule type" value="Genomic_DNA"/>
</dbReference>
<dbReference type="Pfam" id="PF00392">
    <property type="entry name" value="GntR"/>
    <property type="match status" value="1"/>
</dbReference>
<keyword evidence="3" id="KW-0804">Transcription</keyword>
<reference evidence="6 7" key="2">
    <citation type="submission" date="2019-03" db="EMBL/GenBank/DDBJ databases">
        <title>Genomic Encyclopedia of Type Strains, Phase IV (KMG-IV): sequencing the most valuable type-strain genomes for metagenomic binning, comparative biology and taxonomic classification.</title>
        <authorList>
            <person name="Goeker M."/>
        </authorList>
    </citation>
    <scope>NUCLEOTIDE SEQUENCE [LARGE SCALE GENOMIC DNA]</scope>
    <source>
        <strain evidence="6 7">DSM 103426</strain>
    </source>
</reference>
<reference evidence="5 8" key="1">
    <citation type="journal article" date="2018" name="Int. J. Syst. Evol. Microbiol.">
        <title>Draft Genome Sequence of Faecalimonas umbilicata JCM 30896T, an Acetate-Producing Bacterium Isolated from Human Feces.</title>
        <authorList>
            <person name="Sakamoto M."/>
            <person name="Ikeyama N."/>
            <person name="Yuki M."/>
            <person name="Ohkuma M."/>
        </authorList>
    </citation>
    <scope>NUCLEOTIDE SEQUENCE [LARGE SCALE GENOMIC DNA]</scope>
    <source>
        <strain evidence="5 8">EGH7</strain>
    </source>
</reference>
<evidence type="ECO:0000313" key="5">
    <source>
        <dbReference type="EMBL" id="GBU06468.1"/>
    </source>
</evidence>
<name>A0A4R3J9Q2_9FIRM</name>
<protein>
    <submittedName>
        <fullName evidence="6">GntR family transcriptional regulator</fullName>
    </submittedName>
    <submittedName>
        <fullName evidence="5">Transcriptional regulator, GntR family</fullName>
    </submittedName>
</protein>
<dbReference type="Proteomes" id="UP000294613">
    <property type="component" value="Unassembled WGS sequence"/>
</dbReference>
<dbReference type="Proteomes" id="UP000702954">
    <property type="component" value="Unassembled WGS sequence"/>
</dbReference>